<accession>A0AAD9X0Y4</accession>
<dbReference type="EMBL" id="JANJYI010000005">
    <property type="protein sequence ID" value="KAK2650416.1"/>
    <property type="molecule type" value="Genomic_DNA"/>
</dbReference>
<sequence length="109" mass="12995">MRSTQISESFNANLKDYLKPNLNVEQFFMHFEMVVNDKRYKELEVEYDSCYRLVNLKISCKILIQAREVYTKTIFKEFQDQFEEAVDLNLTPCVVDGKSFLYMLTDDHS</sequence>
<dbReference type="GO" id="GO:0006355">
    <property type="term" value="P:regulation of DNA-templated transcription"/>
    <property type="evidence" value="ECO:0007669"/>
    <property type="project" value="UniProtKB-UniRule"/>
</dbReference>
<dbReference type="PANTHER" id="PTHR31669">
    <property type="entry name" value="PROTEIN FAR1-RELATED SEQUENCE 10-RELATED"/>
    <property type="match status" value="1"/>
</dbReference>
<gene>
    <name evidence="2" type="ORF">Ddye_017905</name>
</gene>
<comment type="function">
    <text evidence="1">Putative transcription activator involved in regulating light control of development.</text>
</comment>
<dbReference type="GO" id="GO:0005634">
    <property type="term" value="C:nucleus"/>
    <property type="evidence" value="ECO:0007669"/>
    <property type="project" value="UniProtKB-SubCell"/>
</dbReference>
<protein>
    <recommendedName>
        <fullName evidence="1">Protein FAR1-RELATED SEQUENCE</fullName>
    </recommendedName>
</protein>
<dbReference type="GO" id="GO:0008270">
    <property type="term" value="F:zinc ion binding"/>
    <property type="evidence" value="ECO:0007669"/>
    <property type="project" value="UniProtKB-UniRule"/>
</dbReference>
<keyword evidence="1" id="KW-0862">Zinc</keyword>
<dbReference type="AlphaFoldDB" id="A0AAD9X0Y4"/>
<comment type="similarity">
    <text evidence="1">Belongs to the FHY3/FAR1 family.</text>
</comment>
<dbReference type="Proteomes" id="UP001280121">
    <property type="component" value="Unassembled WGS sequence"/>
</dbReference>
<evidence type="ECO:0000313" key="3">
    <source>
        <dbReference type="Proteomes" id="UP001280121"/>
    </source>
</evidence>
<name>A0AAD9X0Y4_9ROSI</name>
<evidence type="ECO:0000313" key="2">
    <source>
        <dbReference type="EMBL" id="KAK2650416.1"/>
    </source>
</evidence>
<keyword evidence="1" id="KW-0479">Metal-binding</keyword>
<comment type="subcellular location">
    <subcellularLocation>
        <location evidence="1">Nucleus</location>
    </subcellularLocation>
</comment>
<evidence type="ECO:0000256" key="1">
    <source>
        <dbReference type="RuleBase" id="RU367018"/>
    </source>
</evidence>
<keyword evidence="1" id="KW-0863">Zinc-finger</keyword>
<dbReference type="InterPro" id="IPR031052">
    <property type="entry name" value="FHY3/FAR1"/>
</dbReference>
<keyword evidence="1" id="KW-0539">Nucleus</keyword>
<keyword evidence="3" id="KW-1185">Reference proteome</keyword>
<dbReference type="PANTHER" id="PTHR31669:SF281">
    <property type="entry name" value="PROTEIN FAR1-RELATED SEQUENCE"/>
    <property type="match status" value="1"/>
</dbReference>
<proteinExistence type="inferred from homology"/>
<reference evidence="2" key="1">
    <citation type="journal article" date="2023" name="Plant J.">
        <title>Genome sequences and population genomics provide insights into the demographic history, inbreeding, and mutation load of two 'living fossil' tree species of Dipteronia.</title>
        <authorList>
            <person name="Feng Y."/>
            <person name="Comes H.P."/>
            <person name="Chen J."/>
            <person name="Zhu S."/>
            <person name="Lu R."/>
            <person name="Zhang X."/>
            <person name="Li P."/>
            <person name="Qiu J."/>
            <person name="Olsen K.M."/>
            <person name="Qiu Y."/>
        </authorList>
    </citation>
    <scope>NUCLEOTIDE SEQUENCE</scope>
    <source>
        <strain evidence="2">KIB01</strain>
    </source>
</reference>
<comment type="caution">
    <text evidence="2">The sequence shown here is derived from an EMBL/GenBank/DDBJ whole genome shotgun (WGS) entry which is preliminary data.</text>
</comment>
<organism evidence="2 3">
    <name type="scientific">Dipteronia dyeriana</name>
    <dbReference type="NCBI Taxonomy" id="168575"/>
    <lineage>
        <taxon>Eukaryota</taxon>
        <taxon>Viridiplantae</taxon>
        <taxon>Streptophyta</taxon>
        <taxon>Embryophyta</taxon>
        <taxon>Tracheophyta</taxon>
        <taxon>Spermatophyta</taxon>
        <taxon>Magnoliopsida</taxon>
        <taxon>eudicotyledons</taxon>
        <taxon>Gunneridae</taxon>
        <taxon>Pentapetalae</taxon>
        <taxon>rosids</taxon>
        <taxon>malvids</taxon>
        <taxon>Sapindales</taxon>
        <taxon>Sapindaceae</taxon>
        <taxon>Hippocastanoideae</taxon>
        <taxon>Acereae</taxon>
        <taxon>Dipteronia</taxon>
    </lineage>
</organism>